<evidence type="ECO:0000313" key="5">
    <source>
        <dbReference type="EMBL" id="KAF2323131.1"/>
    </source>
</evidence>
<dbReference type="InterPro" id="IPR011009">
    <property type="entry name" value="Kinase-like_dom_sf"/>
</dbReference>
<sequence length="808" mass="91829">MDDIFHIFEPSYDRLEDAIIKDCFLYNSILPGEIRKDELINLWIGEGFLDMSTKYLGEYIIKRLELSCLLESDELNDSVRMHGVSRVFGLWLAREYGKKDNKILLQERDSTKWIEAVRISIDGQIDVEPPPTPCLQVQTLLIRDTNLSVFPTWILHLKKALTVLDLSKNIWLAELPDSIGALINLHYINLSFTSIKELPIEVKNLKNLKVLLLDYTERFQIIPKGVISNFPSLQLFSKLDNESFDDTTLLEELKCCDCVNDINVSLFSVIAVERLLNSQKLLNCIRNLSLREIKGLNISVSVLSRMVHLEELIIEDCECLHSESDNDQYYVLNIRGLRIQGCSTIDDLTWLIFAPRLKTLDLRSCRSLLQVIGNDFKSEEIKELDQRLGIFSNLKKLYLGDLPSLRCICDQVLHFPILEVMLVIDCPNLLNLPFDLHSARRLREIKGTRSWWNQLHWKNTAARDAFALKFQDGFEADRFQEIRYSRTAPPLTDQQEVMGPPTRGEDPKYGGKGGYDASGSGRVSTVTVPSTPRTKGEILQSSNLRSFSFSELKAATRNFRPDCVLGEGGFGCVYKGWIDEHSLTPVRPRTSMAIAVRRLNQEGVWVIRNGCNVVGTGSNVQPLSWNLRIKISLDAARGLSFLHSDEAKVIHRNLKASNILLDSNYNAKLSDFWLAKDGPTGSKSHVSTRVMVTIGHLTAKSDTYSFGVVLLEILSGRRAIDKSKPYREQNLVEWARPFLGSKRKVFQVMDARLEGQYLLEDALKAADLAVQCLSTEPRFRPNMEEVVKALEQLLESIENPKSSSKFKQ</sequence>
<accession>A0A6A6NAD3</accession>
<dbReference type="Pfam" id="PF23247">
    <property type="entry name" value="LRR_RPS2"/>
    <property type="match status" value="1"/>
</dbReference>
<protein>
    <recommendedName>
        <fullName evidence="4">Protein kinase domain-containing protein</fullName>
    </recommendedName>
</protein>
<dbReference type="AlphaFoldDB" id="A0A6A6NAD3"/>
<dbReference type="SUPFAM" id="SSF52058">
    <property type="entry name" value="L domain-like"/>
    <property type="match status" value="1"/>
</dbReference>
<dbReference type="InterPro" id="IPR001245">
    <property type="entry name" value="Ser-Thr/Tyr_kinase_cat_dom"/>
</dbReference>
<evidence type="ECO:0000256" key="1">
    <source>
        <dbReference type="ARBA" id="ARBA00004236"/>
    </source>
</evidence>
<comment type="caution">
    <text evidence="5">The sequence shown here is derived from an EMBL/GenBank/DDBJ whole genome shotgun (WGS) entry which is preliminary data.</text>
</comment>
<dbReference type="EMBL" id="JAAGAX010000002">
    <property type="protein sequence ID" value="KAF2323131.1"/>
    <property type="molecule type" value="Genomic_DNA"/>
</dbReference>
<dbReference type="InterPro" id="IPR050823">
    <property type="entry name" value="Plant_Ser_Thr_Prot_Kinase"/>
</dbReference>
<evidence type="ECO:0000256" key="3">
    <source>
        <dbReference type="SAM" id="MobiDB-lite"/>
    </source>
</evidence>
<name>A0A6A6NAD3_HEVBR</name>
<dbReference type="InterPro" id="IPR032675">
    <property type="entry name" value="LRR_dom_sf"/>
</dbReference>
<dbReference type="InterPro" id="IPR000719">
    <property type="entry name" value="Prot_kinase_dom"/>
</dbReference>
<dbReference type="Proteomes" id="UP000467840">
    <property type="component" value="Chromosome 11"/>
</dbReference>
<gene>
    <name evidence="5" type="ORF">GH714_033587</name>
</gene>
<dbReference type="GO" id="GO:0005524">
    <property type="term" value="F:ATP binding"/>
    <property type="evidence" value="ECO:0007669"/>
    <property type="project" value="InterPro"/>
</dbReference>
<dbReference type="GO" id="GO:0004672">
    <property type="term" value="F:protein kinase activity"/>
    <property type="evidence" value="ECO:0007669"/>
    <property type="project" value="InterPro"/>
</dbReference>
<reference evidence="5 6" key="1">
    <citation type="journal article" date="2020" name="Mol. Plant">
        <title>The Chromosome-Based Rubber Tree Genome Provides New Insights into Spurge Genome Evolution and Rubber Biosynthesis.</title>
        <authorList>
            <person name="Liu J."/>
            <person name="Shi C."/>
            <person name="Shi C.C."/>
            <person name="Li W."/>
            <person name="Zhang Q.J."/>
            <person name="Zhang Y."/>
            <person name="Li K."/>
            <person name="Lu H.F."/>
            <person name="Shi C."/>
            <person name="Zhu S.T."/>
            <person name="Xiao Z.Y."/>
            <person name="Nan H."/>
            <person name="Yue Y."/>
            <person name="Zhu X.G."/>
            <person name="Wu Y."/>
            <person name="Hong X.N."/>
            <person name="Fan G.Y."/>
            <person name="Tong Y."/>
            <person name="Zhang D."/>
            <person name="Mao C.L."/>
            <person name="Liu Y.L."/>
            <person name="Hao S.J."/>
            <person name="Liu W.Q."/>
            <person name="Lv M.Q."/>
            <person name="Zhang H.B."/>
            <person name="Liu Y."/>
            <person name="Hu-Tang G.R."/>
            <person name="Wang J.P."/>
            <person name="Wang J.H."/>
            <person name="Sun Y.H."/>
            <person name="Ni S.B."/>
            <person name="Chen W.B."/>
            <person name="Zhang X.C."/>
            <person name="Jiao Y.N."/>
            <person name="Eichler E.E."/>
            <person name="Li G.H."/>
            <person name="Liu X."/>
            <person name="Gao L.Z."/>
        </authorList>
    </citation>
    <scope>NUCLEOTIDE SEQUENCE [LARGE SCALE GENOMIC DNA]</scope>
    <source>
        <strain evidence="6">cv. GT1</strain>
        <tissue evidence="5">Leaf</tissue>
    </source>
</reference>
<organism evidence="5 6">
    <name type="scientific">Hevea brasiliensis</name>
    <name type="common">Para rubber tree</name>
    <name type="synonym">Siphonia brasiliensis</name>
    <dbReference type="NCBI Taxonomy" id="3981"/>
    <lineage>
        <taxon>Eukaryota</taxon>
        <taxon>Viridiplantae</taxon>
        <taxon>Streptophyta</taxon>
        <taxon>Embryophyta</taxon>
        <taxon>Tracheophyta</taxon>
        <taxon>Spermatophyta</taxon>
        <taxon>Magnoliopsida</taxon>
        <taxon>eudicotyledons</taxon>
        <taxon>Gunneridae</taxon>
        <taxon>Pentapetalae</taxon>
        <taxon>rosids</taxon>
        <taxon>fabids</taxon>
        <taxon>Malpighiales</taxon>
        <taxon>Euphorbiaceae</taxon>
        <taxon>Crotonoideae</taxon>
        <taxon>Micrandreae</taxon>
        <taxon>Hevea</taxon>
    </lineage>
</organism>
<dbReference type="PROSITE" id="PS50011">
    <property type="entry name" value="PROTEIN_KINASE_DOM"/>
    <property type="match status" value="1"/>
</dbReference>
<evidence type="ECO:0000259" key="4">
    <source>
        <dbReference type="PROSITE" id="PS50011"/>
    </source>
</evidence>
<dbReference type="Gene3D" id="3.30.200.20">
    <property type="entry name" value="Phosphorylase Kinase, domain 1"/>
    <property type="match status" value="1"/>
</dbReference>
<proteinExistence type="predicted"/>
<evidence type="ECO:0000313" key="6">
    <source>
        <dbReference type="Proteomes" id="UP000467840"/>
    </source>
</evidence>
<dbReference type="GO" id="GO:0005886">
    <property type="term" value="C:plasma membrane"/>
    <property type="evidence" value="ECO:0007669"/>
    <property type="project" value="UniProtKB-SubCell"/>
</dbReference>
<keyword evidence="2" id="KW-0472">Membrane</keyword>
<feature type="domain" description="Protein kinase" evidence="4">
    <location>
        <begin position="512"/>
        <end position="794"/>
    </location>
</feature>
<dbReference type="SUPFAM" id="SSF56112">
    <property type="entry name" value="Protein kinase-like (PK-like)"/>
    <property type="match status" value="1"/>
</dbReference>
<feature type="compositionally biased region" description="Low complexity" evidence="3">
    <location>
        <begin position="517"/>
        <end position="533"/>
    </location>
</feature>
<dbReference type="Gene3D" id="3.80.10.10">
    <property type="entry name" value="Ribonuclease Inhibitor"/>
    <property type="match status" value="2"/>
</dbReference>
<evidence type="ECO:0000256" key="2">
    <source>
        <dbReference type="ARBA" id="ARBA00022475"/>
    </source>
</evidence>
<dbReference type="InterPro" id="IPR057135">
    <property type="entry name" value="At4g27190-like_LRR"/>
</dbReference>
<keyword evidence="2" id="KW-1003">Cell membrane</keyword>
<keyword evidence="6" id="KW-1185">Reference proteome</keyword>
<dbReference type="Gene3D" id="1.10.510.10">
    <property type="entry name" value="Transferase(Phosphotransferase) domain 1"/>
    <property type="match status" value="1"/>
</dbReference>
<feature type="region of interest" description="Disordered" evidence="3">
    <location>
        <begin position="513"/>
        <end position="535"/>
    </location>
</feature>
<dbReference type="Pfam" id="PF07714">
    <property type="entry name" value="PK_Tyr_Ser-Thr"/>
    <property type="match status" value="1"/>
</dbReference>
<comment type="subcellular location">
    <subcellularLocation>
        <location evidence="1">Cell membrane</location>
    </subcellularLocation>
</comment>
<dbReference type="PANTHER" id="PTHR45621">
    <property type="entry name" value="OS01G0588500 PROTEIN-RELATED"/>
    <property type="match status" value="1"/>
</dbReference>